<feature type="transmembrane region" description="Helical" evidence="7">
    <location>
        <begin position="9"/>
        <end position="28"/>
    </location>
</feature>
<evidence type="ECO:0000259" key="9">
    <source>
        <dbReference type="Pfam" id="PF14416"/>
    </source>
</evidence>
<keyword evidence="6 7" id="KW-0472">Membrane</keyword>
<sequence>MLKTLANSCVFLSIFLAGIVYYVCFYITCSDNVARDFPPQQPLQGVAPIQENSLQDIIQILDDAEGECHWDEGDWVWDESYPLYESRNCEFLDQAFRCSENGRPNNSYSKWRWQPKNCNIPRFDAVTMLEKLRNRRLVFVGDSMGRNQWQSLLCMLSSAIAEKDSIYEVNGNKITKHTGFLIFKFKSYNCTVEYYRSPFLVMQGQLPSGAPEKVEMLLKLDVMDSSFVQWRDADILIFNTGYWWNHCKIKKRGCYFQIGDNVKTDMSIESAYRKSIETLFLWLSKEVNSSKTVIFRTYAPAHYRDRESVRHCHLKMKPEISSSLMLSSPSWAYLMNPIIELPSAIDSELFSWEIMNVTQMTALRPDGHPSIYYLGATAGPAPLKEQDCRHWCLPGIPDAWNELLYARILTGYLL</sequence>
<evidence type="ECO:0000313" key="10">
    <source>
        <dbReference type="EMBL" id="RWR76661.1"/>
    </source>
</evidence>
<dbReference type="InterPro" id="IPR026057">
    <property type="entry name" value="TBL_C"/>
</dbReference>
<comment type="similarity">
    <text evidence="2">Belongs to the PC-esterase family. TBL subfamily.</text>
</comment>
<dbReference type="InterPro" id="IPR025846">
    <property type="entry name" value="TBL_N"/>
</dbReference>
<gene>
    <name evidence="10" type="ORF">CKAN_00511500</name>
</gene>
<name>A0A3S3PZV0_9MAGN</name>
<dbReference type="GO" id="GO:0016413">
    <property type="term" value="F:O-acetyltransferase activity"/>
    <property type="evidence" value="ECO:0007669"/>
    <property type="project" value="InterPro"/>
</dbReference>
<keyword evidence="4" id="KW-0735">Signal-anchor</keyword>
<feature type="domain" description="Trichome birefringence-like N-terminal" evidence="9">
    <location>
        <begin position="67"/>
        <end position="119"/>
    </location>
</feature>
<keyword evidence="3 7" id="KW-0812">Transmembrane</keyword>
<keyword evidence="5 7" id="KW-1133">Transmembrane helix</keyword>
<dbReference type="STRING" id="337451.A0A3S3PZV0"/>
<keyword evidence="11" id="KW-1185">Reference proteome</keyword>
<dbReference type="PANTHER" id="PTHR32285:SF213">
    <property type="entry name" value="PROTEIN TRICHOME BIREFRINGENCE-LIKE 11"/>
    <property type="match status" value="1"/>
</dbReference>
<dbReference type="PANTHER" id="PTHR32285">
    <property type="entry name" value="PROTEIN TRICHOME BIREFRINGENCE-LIKE 9-RELATED"/>
    <property type="match status" value="1"/>
</dbReference>
<evidence type="ECO:0000256" key="6">
    <source>
        <dbReference type="ARBA" id="ARBA00023136"/>
    </source>
</evidence>
<protein>
    <submittedName>
        <fullName evidence="10">Protein trichome birefringence-like protein 11</fullName>
    </submittedName>
</protein>
<dbReference type="Proteomes" id="UP000283530">
    <property type="component" value="Unassembled WGS sequence"/>
</dbReference>
<dbReference type="Pfam" id="PF13839">
    <property type="entry name" value="PC-Esterase"/>
    <property type="match status" value="1"/>
</dbReference>
<evidence type="ECO:0000256" key="1">
    <source>
        <dbReference type="ARBA" id="ARBA00004167"/>
    </source>
</evidence>
<accession>A0A3S3PZV0</accession>
<dbReference type="InterPro" id="IPR029962">
    <property type="entry name" value="TBL"/>
</dbReference>
<comment type="caution">
    <text evidence="10">The sequence shown here is derived from an EMBL/GenBank/DDBJ whole genome shotgun (WGS) entry which is preliminary data.</text>
</comment>
<evidence type="ECO:0000256" key="4">
    <source>
        <dbReference type="ARBA" id="ARBA00022968"/>
    </source>
</evidence>
<dbReference type="GO" id="GO:0016020">
    <property type="term" value="C:membrane"/>
    <property type="evidence" value="ECO:0007669"/>
    <property type="project" value="UniProtKB-SubCell"/>
</dbReference>
<reference evidence="10 11" key="1">
    <citation type="journal article" date="2019" name="Nat. Plants">
        <title>Stout camphor tree genome fills gaps in understanding of flowering plant genome evolution.</title>
        <authorList>
            <person name="Chaw S.M."/>
            <person name="Liu Y.C."/>
            <person name="Wu Y.W."/>
            <person name="Wang H.Y."/>
            <person name="Lin C.I."/>
            <person name="Wu C.S."/>
            <person name="Ke H.M."/>
            <person name="Chang L.Y."/>
            <person name="Hsu C.Y."/>
            <person name="Yang H.T."/>
            <person name="Sudianto E."/>
            <person name="Hsu M.H."/>
            <person name="Wu K.P."/>
            <person name="Wang L.N."/>
            <person name="Leebens-Mack J.H."/>
            <person name="Tsai I.J."/>
        </authorList>
    </citation>
    <scope>NUCLEOTIDE SEQUENCE [LARGE SCALE GENOMIC DNA]</scope>
    <source>
        <strain evidence="11">cv. Chaw 1501</strain>
        <tissue evidence="10">Young leaves</tissue>
    </source>
</reference>
<evidence type="ECO:0000256" key="5">
    <source>
        <dbReference type="ARBA" id="ARBA00022989"/>
    </source>
</evidence>
<evidence type="ECO:0000256" key="3">
    <source>
        <dbReference type="ARBA" id="ARBA00022692"/>
    </source>
</evidence>
<dbReference type="Pfam" id="PF14416">
    <property type="entry name" value="PMR5N"/>
    <property type="match status" value="1"/>
</dbReference>
<evidence type="ECO:0000256" key="2">
    <source>
        <dbReference type="ARBA" id="ARBA00007727"/>
    </source>
</evidence>
<dbReference type="AlphaFoldDB" id="A0A3S3PZV0"/>
<evidence type="ECO:0000313" key="11">
    <source>
        <dbReference type="Proteomes" id="UP000283530"/>
    </source>
</evidence>
<feature type="domain" description="Trichome birefringence-like C-terminal" evidence="8">
    <location>
        <begin position="120"/>
        <end position="406"/>
    </location>
</feature>
<dbReference type="GO" id="GO:0005794">
    <property type="term" value="C:Golgi apparatus"/>
    <property type="evidence" value="ECO:0007669"/>
    <property type="project" value="TreeGrafter"/>
</dbReference>
<evidence type="ECO:0000259" key="8">
    <source>
        <dbReference type="Pfam" id="PF13839"/>
    </source>
</evidence>
<dbReference type="OrthoDB" id="630188at2759"/>
<organism evidence="10 11">
    <name type="scientific">Cinnamomum micranthum f. kanehirae</name>
    <dbReference type="NCBI Taxonomy" id="337451"/>
    <lineage>
        <taxon>Eukaryota</taxon>
        <taxon>Viridiplantae</taxon>
        <taxon>Streptophyta</taxon>
        <taxon>Embryophyta</taxon>
        <taxon>Tracheophyta</taxon>
        <taxon>Spermatophyta</taxon>
        <taxon>Magnoliopsida</taxon>
        <taxon>Magnoliidae</taxon>
        <taxon>Laurales</taxon>
        <taxon>Lauraceae</taxon>
        <taxon>Cinnamomum</taxon>
    </lineage>
</organism>
<proteinExistence type="inferred from homology"/>
<evidence type="ECO:0000256" key="7">
    <source>
        <dbReference type="SAM" id="Phobius"/>
    </source>
</evidence>
<dbReference type="EMBL" id="QPKB01000002">
    <property type="protein sequence ID" value="RWR76661.1"/>
    <property type="molecule type" value="Genomic_DNA"/>
</dbReference>
<comment type="subcellular location">
    <subcellularLocation>
        <location evidence="1">Membrane</location>
        <topology evidence="1">Single-pass membrane protein</topology>
    </subcellularLocation>
</comment>